<dbReference type="AlphaFoldDB" id="A0A1I2ZH99"/>
<proteinExistence type="predicted"/>
<gene>
    <name evidence="1" type="ORF">SAMN04489864_11020</name>
</gene>
<protein>
    <submittedName>
        <fullName evidence="1">Uncharacterized protein</fullName>
    </submittedName>
</protein>
<accession>A0A1I2ZH99</accession>
<sequence>MQSPKMSVKTNQLNTISHKNELDWEEYEAITK</sequence>
<evidence type="ECO:0000313" key="2">
    <source>
        <dbReference type="Proteomes" id="UP000199666"/>
    </source>
</evidence>
<reference evidence="1 2" key="1">
    <citation type="submission" date="2016-10" db="EMBL/GenBank/DDBJ databases">
        <authorList>
            <person name="de Groot N.N."/>
        </authorList>
    </citation>
    <scope>NUCLEOTIDE SEQUENCE [LARGE SCALE GENOMIC DNA]</scope>
    <source>
        <strain evidence="1 2">DSM 18684</strain>
    </source>
</reference>
<keyword evidence="2" id="KW-1185">Reference proteome</keyword>
<dbReference type="Proteomes" id="UP000199666">
    <property type="component" value="Unassembled WGS sequence"/>
</dbReference>
<evidence type="ECO:0000313" key="1">
    <source>
        <dbReference type="EMBL" id="SFH37045.1"/>
    </source>
</evidence>
<dbReference type="EMBL" id="FOPP01000010">
    <property type="protein sequence ID" value="SFH37045.1"/>
    <property type="molecule type" value="Genomic_DNA"/>
</dbReference>
<organism evidence="1 2">
    <name type="scientific">Pedobacter insulae</name>
    <dbReference type="NCBI Taxonomy" id="414048"/>
    <lineage>
        <taxon>Bacteria</taxon>
        <taxon>Pseudomonadati</taxon>
        <taxon>Bacteroidota</taxon>
        <taxon>Sphingobacteriia</taxon>
        <taxon>Sphingobacteriales</taxon>
        <taxon>Sphingobacteriaceae</taxon>
        <taxon>Pedobacter</taxon>
    </lineage>
</organism>
<dbReference type="STRING" id="414048.SAMN04489864_11020"/>
<name>A0A1I2ZH99_9SPHI</name>